<dbReference type="GO" id="GO:0005829">
    <property type="term" value="C:cytosol"/>
    <property type="evidence" value="ECO:0007669"/>
    <property type="project" value="TreeGrafter"/>
</dbReference>
<name>A0A4Q4SUI1_9PEZI</name>
<gene>
    <name evidence="12" type="ORF">DL764_010369</name>
</gene>
<dbReference type="Proteomes" id="UP000293360">
    <property type="component" value="Unassembled WGS sequence"/>
</dbReference>
<comment type="subcellular location">
    <subcellularLocation>
        <location evidence="1">Cytoplasm</location>
        <location evidence="1">Cytoskeleton</location>
        <location evidence="1">Spindle</location>
    </subcellularLocation>
</comment>
<dbReference type="GO" id="GO:0051225">
    <property type="term" value="P:spindle assembly"/>
    <property type="evidence" value="ECO:0007669"/>
    <property type="project" value="InterPro"/>
</dbReference>
<evidence type="ECO:0000256" key="3">
    <source>
        <dbReference type="ARBA" id="ARBA00022490"/>
    </source>
</evidence>
<evidence type="ECO:0000256" key="11">
    <source>
        <dbReference type="SAM" id="MobiDB-lite"/>
    </source>
</evidence>
<comment type="similarity">
    <text evidence="2">Belongs to the HAUS1 family.</text>
</comment>
<dbReference type="EMBL" id="QJNU01001560">
    <property type="protein sequence ID" value="RYO75644.1"/>
    <property type="molecule type" value="Genomic_DNA"/>
</dbReference>
<comment type="caution">
    <text evidence="12">The sequence shown here is derived from an EMBL/GenBank/DDBJ whole genome shotgun (WGS) entry which is preliminary data.</text>
</comment>
<keyword evidence="6" id="KW-0498">Mitosis</keyword>
<keyword evidence="4" id="KW-0132">Cell division</keyword>
<evidence type="ECO:0000313" key="13">
    <source>
        <dbReference type="Proteomes" id="UP000293360"/>
    </source>
</evidence>
<dbReference type="GO" id="GO:0005874">
    <property type="term" value="C:microtubule"/>
    <property type="evidence" value="ECO:0007669"/>
    <property type="project" value="UniProtKB-KW"/>
</dbReference>
<feature type="compositionally biased region" description="Low complexity" evidence="11">
    <location>
        <begin position="99"/>
        <end position="109"/>
    </location>
</feature>
<evidence type="ECO:0000256" key="2">
    <source>
        <dbReference type="ARBA" id="ARBA00005479"/>
    </source>
</evidence>
<dbReference type="GO" id="GO:0051301">
    <property type="term" value="P:cell division"/>
    <property type="evidence" value="ECO:0007669"/>
    <property type="project" value="UniProtKB-KW"/>
</dbReference>
<dbReference type="AlphaFoldDB" id="A0A4Q4SUI1"/>
<keyword evidence="8" id="KW-0206">Cytoskeleton</keyword>
<reference evidence="12 13" key="1">
    <citation type="submission" date="2018-06" db="EMBL/GenBank/DDBJ databases">
        <title>Complete Genomes of Monosporascus.</title>
        <authorList>
            <person name="Robinson A.J."/>
            <person name="Natvig D.O."/>
        </authorList>
    </citation>
    <scope>NUCLEOTIDE SEQUENCE [LARGE SCALE GENOMIC DNA]</scope>
    <source>
        <strain evidence="12 13">CBS 110550</strain>
    </source>
</reference>
<organism evidence="12 13">
    <name type="scientific">Monosporascus ibericus</name>
    <dbReference type="NCBI Taxonomy" id="155417"/>
    <lineage>
        <taxon>Eukaryota</taxon>
        <taxon>Fungi</taxon>
        <taxon>Dikarya</taxon>
        <taxon>Ascomycota</taxon>
        <taxon>Pezizomycotina</taxon>
        <taxon>Sordariomycetes</taxon>
        <taxon>Xylariomycetidae</taxon>
        <taxon>Xylariales</taxon>
        <taxon>Xylariales incertae sedis</taxon>
        <taxon>Monosporascus</taxon>
    </lineage>
</organism>
<accession>A0A4Q4SUI1</accession>
<evidence type="ECO:0000256" key="4">
    <source>
        <dbReference type="ARBA" id="ARBA00022618"/>
    </source>
</evidence>
<dbReference type="GO" id="GO:0070652">
    <property type="term" value="C:HAUS complex"/>
    <property type="evidence" value="ECO:0007669"/>
    <property type="project" value="InterPro"/>
</dbReference>
<evidence type="ECO:0000313" key="12">
    <source>
        <dbReference type="EMBL" id="RYO75644.1"/>
    </source>
</evidence>
<keyword evidence="7 10" id="KW-0175">Coiled coil</keyword>
<keyword evidence="5" id="KW-0493">Microtubule</keyword>
<feature type="region of interest" description="Disordered" evidence="11">
    <location>
        <begin position="91"/>
        <end position="119"/>
    </location>
</feature>
<evidence type="ECO:0000256" key="6">
    <source>
        <dbReference type="ARBA" id="ARBA00022776"/>
    </source>
</evidence>
<evidence type="ECO:0000256" key="7">
    <source>
        <dbReference type="ARBA" id="ARBA00023054"/>
    </source>
</evidence>
<dbReference type="GO" id="GO:0005819">
    <property type="term" value="C:spindle"/>
    <property type="evidence" value="ECO:0007669"/>
    <property type="project" value="UniProtKB-SubCell"/>
</dbReference>
<dbReference type="PANTHER" id="PTHR31570">
    <property type="entry name" value="HAUS AUGMIN-LIKE COMPLEX SUBUNIT 1"/>
    <property type="match status" value="1"/>
</dbReference>
<evidence type="ECO:0000256" key="10">
    <source>
        <dbReference type="SAM" id="Coils"/>
    </source>
</evidence>
<protein>
    <submittedName>
        <fullName evidence="12">Uncharacterized protein</fullName>
    </submittedName>
</protein>
<proteinExistence type="inferred from homology"/>
<keyword evidence="9" id="KW-0131">Cell cycle</keyword>
<evidence type="ECO:0000256" key="1">
    <source>
        <dbReference type="ARBA" id="ARBA00004186"/>
    </source>
</evidence>
<evidence type="ECO:0000256" key="5">
    <source>
        <dbReference type="ARBA" id="ARBA00022701"/>
    </source>
</evidence>
<evidence type="ECO:0000256" key="9">
    <source>
        <dbReference type="ARBA" id="ARBA00023306"/>
    </source>
</evidence>
<dbReference type="PANTHER" id="PTHR31570:SF1">
    <property type="entry name" value="HAUS AUGMIN-LIKE COMPLEX SUBUNIT 1"/>
    <property type="match status" value="1"/>
</dbReference>
<keyword evidence="3" id="KW-0963">Cytoplasm</keyword>
<evidence type="ECO:0000256" key="8">
    <source>
        <dbReference type="ARBA" id="ARBA00023212"/>
    </source>
</evidence>
<dbReference type="InterPro" id="IPR026243">
    <property type="entry name" value="HAUS1"/>
</dbReference>
<feature type="coiled-coil region" evidence="10">
    <location>
        <begin position="264"/>
        <end position="315"/>
    </location>
</feature>
<dbReference type="OrthoDB" id="5372507at2759"/>
<keyword evidence="13" id="KW-1185">Reference proteome</keyword>
<sequence>MAHLAPHLHQQTAAIFSPSVARAAASTAKDWSYVDEWLRRKYVGSSSSSPQFERNPETLKTLLALVAANEAADESRDQLARLEDAALDEVRAAQRRQHQQQQQQQQRATATEEGGDDEHIDGEQIADSILAALEEGLSREGQTALDAMAQTALELGEAHPTPEGLGATFVHLQGRAMGAEETTRRAALLTKYLAEAGARTEALLARLRDDGDGEYAPDPDLARRNLELQRAVKAAAARLPEMRQQVDAADRAAGGSPNVTVDDIQEDEEEYMELLAKKRDLDVRVKAFAGLPPDVQAARQELEALRTELRRLTELRDANFESLVERESPVKTRRRP</sequence>
<dbReference type="Pfam" id="PF25762">
    <property type="entry name" value="HAUS1"/>
    <property type="match status" value="1"/>
</dbReference>